<dbReference type="Proteomes" id="UP001276564">
    <property type="component" value="Unassembled WGS sequence"/>
</dbReference>
<dbReference type="EMBL" id="JAVIIP010000003">
    <property type="protein sequence ID" value="MDX8537062.1"/>
    <property type="molecule type" value="Genomic_DNA"/>
</dbReference>
<proteinExistence type="predicted"/>
<sequence length="149" mass="15592">MAAGVETSTKGKAMIFDMQTLLSDAQAITATAASTNTIDLGPIANGIVRDIGKGKPIPLRIQVVEAFNNLTSLTIALQVDDNSGFASPKTIWSQVVVLADLIAGKVIVPEWVLRGTDERYMRLNYTVTGTAPTTGKVTAGVVMGAQSNG</sequence>
<reference evidence="1 2" key="1">
    <citation type="submission" date="2023-08" db="EMBL/GenBank/DDBJ databases">
        <title>Implementing the SeqCode for naming new Mesorhizobium species isolated from Vachellia karroo root nodules.</title>
        <authorList>
            <person name="Van Lill M."/>
        </authorList>
    </citation>
    <scope>NUCLEOTIDE SEQUENCE [LARGE SCALE GENOMIC DNA]</scope>
    <source>
        <strain evidence="1 2">VK4B</strain>
    </source>
</reference>
<dbReference type="InterPro" id="IPR048922">
    <property type="entry name" value="Bbp16"/>
</dbReference>
<evidence type="ECO:0000313" key="1">
    <source>
        <dbReference type="EMBL" id="MDX8537062.1"/>
    </source>
</evidence>
<accession>A0ABU5AIL0</accession>
<keyword evidence="2" id="KW-1185">Reference proteome</keyword>
<organism evidence="1 2">
    <name type="scientific">Mesorhizobium abyssinicae</name>
    <dbReference type="NCBI Taxonomy" id="1209958"/>
    <lineage>
        <taxon>Bacteria</taxon>
        <taxon>Pseudomonadati</taxon>
        <taxon>Pseudomonadota</taxon>
        <taxon>Alphaproteobacteria</taxon>
        <taxon>Hyphomicrobiales</taxon>
        <taxon>Phyllobacteriaceae</taxon>
        <taxon>Mesorhizobium</taxon>
    </lineage>
</organism>
<name>A0ABU5AIL0_9HYPH</name>
<comment type="caution">
    <text evidence="1">The sequence shown here is derived from an EMBL/GenBank/DDBJ whole genome shotgun (WGS) entry which is preliminary data.</text>
</comment>
<evidence type="ECO:0000313" key="2">
    <source>
        <dbReference type="Proteomes" id="UP001276564"/>
    </source>
</evidence>
<gene>
    <name evidence="1" type="ORF">RFM23_05420</name>
</gene>
<dbReference type="Pfam" id="PF21190">
    <property type="entry name" value="Bbp16"/>
    <property type="match status" value="1"/>
</dbReference>
<dbReference type="Gene3D" id="2.60.120.1110">
    <property type="match status" value="1"/>
</dbReference>
<protein>
    <submittedName>
        <fullName evidence="1">Uncharacterized protein</fullName>
    </submittedName>
</protein>